<reference evidence="1" key="1">
    <citation type="submission" date="2021-06" db="EMBL/GenBank/DDBJ databases">
        <authorList>
            <person name="Kallberg Y."/>
            <person name="Tangrot J."/>
            <person name="Rosling A."/>
        </authorList>
    </citation>
    <scope>NUCLEOTIDE SEQUENCE</scope>
    <source>
        <strain evidence="1">CL551</strain>
    </source>
</reference>
<dbReference type="AlphaFoldDB" id="A0A9N9JSP5"/>
<organism evidence="1 2">
    <name type="scientific">Acaulospora morrowiae</name>
    <dbReference type="NCBI Taxonomy" id="94023"/>
    <lineage>
        <taxon>Eukaryota</taxon>
        <taxon>Fungi</taxon>
        <taxon>Fungi incertae sedis</taxon>
        <taxon>Mucoromycota</taxon>
        <taxon>Glomeromycotina</taxon>
        <taxon>Glomeromycetes</taxon>
        <taxon>Diversisporales</taxon>
        <taxon>Acaulosporaceae</taxon>
        <taxon>Acaulospora</taxon>
    </lineage>
</organism>
<keyword evidence="2" id="KW-1185">Reference proteome</keyword>
<sequence>TKTIRYFDSLSPYSKLLKNAMQNLDAKYMLYNLKIEFSSLSQHIREYRQKYEEHIKQNQLIMEELLNVYFIIQIECALEEIFDQIHYKIAFFDPHTKKALDEDEMDKVDLKIYLEYLELCEKTPNTPTNVDELERYNILSLH</sequence>
<feature type="non-terminal residue" evidence="1">
    <location>
        <position position="1"/>
    </location>
</feature>
<comment type="caution">
    <text evidence="1">The sequence shown here is derived from an EMBL/GenBank/DDBJ whole genome shotgun (WGS) entry which is preliminary data.</text>
</comment>
<evidence type="ECO:0000313" key="1">
    <source>
        <dbReference type="EMBL" id="CAG8792341.1"/>
    </source>
</evidence>
<protein>
    <submittedName>
        <fullName evidence="1">2235_t:CDS:1</fullName>
    </submittedName>
</protein>
<dbReference type="Proteomes" id="UP000789342">
    <property type="component" value="Unassembled WGS sequence"/>
</dbReference>
<evidence type="ECO:0000313" key="2">
    <source>
        <dbReference type="Proteomes" id="UP000789342"/>
    </source>
</evidence>
<gene>
    <name evidence="1" type="ORF">AMORRO_LOCUS18258</name>
</gene>
<accession>A0A9N9JSP5</accession>
<feature type="non-terminal residue" evidence="1">
    <location>
        <position position="142"/>
    </location>
</feature>
<name>A0A9N9JSP5_9GLOM</name>
<proteinExistence type="predicted"/>
<dbReference type="EMBL" id="CAJVPV010062874">
    <property type="protein sequence ID" value="CAG8792341.1"/>
    <property type="molecule type" value="Genomic_DNA"/>
</dbReference>